<dbReference type="RefSeq" id="WP_132473133.1">
    <property type="nucleotide sequence ID" value="NZ_JBHRVM010000001.1"/>
</dbReference>
<dbReference type="InterPro" id="IPR002491">
    <property type="entry name" value="ABC_transptr_periplasmic_BD"/>
</dbReference>
<feature type="chain" id="PRO_5020278167" evidence="1">
    <location>
        <begin position="30"/>
        <end position="285"/>
    </location>
</feature>
<proteinExistence type="predicted"/>
<evidence type="ECO:0000313" key="4">
    <source>
        <dbReference type="Proteomes" id="UP000294692"/>
    </source>
</evidence>
<dbReference type="GO" id="GO:0071281">
    <property type="term" value="P:cellular response to iron ion"/>
    <property type="evidence" value="ECO:0007669"/>
    <property type="project" value="TreeGrafter"/>
</dbReference>
<reference evidence="3 4" key="1">
    <citation type="submission" date="2019-03" db="EMBL/GenBank/DDBJ databases">
        <title>Genomic Encyclopedia of Type Strains, Phase IV (KMG-IV): sequencing the most valuable type-strain genomes for metagenomic binning, comparative biology and taxonomic classification.</title>
        <authorList>
            <person name="Goeker M."/>
        </authorList>
    </citation>
    <scope>NUCLEOTIDE SEQUENCE [LARGE SCALE GENOMIC DNA]</scope>
    <source>
        <strain evidence="3 4">DSM 100048</strain>
    </source>
</reference>
<dbReference type="Proteomes" id="UP000294692">
    <property type="component" value="Unassembled WGS sequence"/>
</dbReference>
<keyword evidence="1" id="KW-0732">Signal</keyword>
<dbReference type="AlphaFoldDB" id="A0A4V2VSP4"/>
<dbReference type="SUPFAM" id="SSF53807">
    <property type="entry name" value="Helical backbone' metal receptor"/>
    <property type="match status" value="1"/>
</dbReference>
<sequence>MQEPRLPYFLRLLIPACLSWLALVGAARAAVPTVVTLAPHATELIFAAGAGKQIKATVQSSDYPANARSIPRVGDGVHINAETLLSIRPEIVIAWQGTQAVQALRPALNAAGIQLLFSAPRTLNDIPLEILRFGELFRSPEAEPNARALQRRIDALREQYASRSLLRVYIDLGSDPLYTLGNDPLLNNVLSICRGVNVYASAAMAAPLVSLEHVLLQQPDAIIIASPSPAHTESRLKFWKSANLQAALRDKAYASHPDQLFRPGPRLVDAAEALCRDLDEARPGR</sequence>
<dbReference type="Pfam" id="PF01497">
    <property type="entry name" value="Peripla_BP_2"/>
    <property type="match status" value="1"/>
</dbReference>
<accession>A0A4V2VSP4</accession>
<gene>
    <name evidence="3" type="ORF">EV686_101522</name>
</gene>
<name>A0A4V2VSP4_9BURK</name>
<protein>
    <submittedName>
        <fullName evidence="3">Iron complex transport system substrate-binding protein/vitamin B12 transport system substrate-binding protein</fullName>
    </submittedName>
</protein>
<dbReference type="PANTHER" id="PTHR30535:SF34">
    <property type="entry name" value="MOLYBDATE-BINDING PROTEIN MOLA"/>
    <property type="match status" value="1"/>
</dbReference>
<feature type="signal peptide" evidence="1">
    <location>
        <begin position="1"/>
        <end position="29"/>
    </location>
</feature>
<evidence type="ECO:0000256" key="1">
    <source>
        <dbReference type="SAM" id="SignalP"/>
    </source>
</evidence>
<feature type="domain" description="Fe/B12 periplasmic-binding" evidence="2">
    <location>
        <begin position="33"/>
        <end position="282"/>
    </location>
</feature>
<organism evidence="3 4">
    <name type="scientific">Paracandidimonas soli</name>
    <dbReference type="NCBI Taxonomy" id="1917182"/>
    <lineage>
        <taxon>Bacteria</taxon>
        <taxon>Pseudomonadati</taxon>
        <taxon>Pseudomonadota</taxon>
        <taxon>Betaproteobacteria</taxon>
        <taxon>Burkholderiales</taxon>
        <taxon>Alcaligenaceae</taxon>
        <taxon>Paracandidimonas</taxon>
    </lineage>
</organism>
<dbReference type="EMBL" id="SMBX01000001">
    <property type="protein sequence ID" value="TCV03060.1"/>
    <property type="molecule type" value="Genomic_DNA"/>
</dbReference>
<comment type="caution">
    <text evidence="3">The sequence shown here is derived from an EMBL/GenBank/DDBJ whole genome shotgun (WGS) entry which is preliminary data.</text>
</comment>
<dbReference type="Gene3D" id="3.40.50.1980">
    <property type="entry name" value="Nitrogenase molybdenum iron protein domain"/>
    <property type="match status" value="2"/>
</dbReference>
<keyword evidence="4" id="KW-1185">Reference proteome</keyword>
<dbReference type="PANTHER" id="PTHR30535">
    <property type="entry name" value="VITAMIN B12-BINDING PROTEIN"/>
    <property type="match status" value="1"/>
</dbReference>
<evidence type="ECO:0000313" key="3">
    <source>
        <dbReference type="EMBL" id="TCV03060.1"/>
    </source>
</evidence>
<evidence type="ECO:0000259" key="2">
    <source>
        <dbReference type="PROSITE" id="PS50983"/>
    </source>
</evidence>
<dbReference type="InterPro" id="IPR050902">
    <property type="entry name" value="ABC_Transporter_SBP"/>
</dbReference>
<dbReference type="OrthoDB" id="6495095at2"/>
<dbReference type="PROSITE" id="PS50983">
    <property type="entry name" value="FE_B12_PBP"/>
    <property type="match status" value="1"/>
</dbReference>